<keyword evidence="2" id="KW-0808">Transferase</keyword>
<feature type="domain" description="Methyltransferase" evidence="1">
    <location>
        <begin position="65"/>
        <end position="119"/>
    </location>
</feature>
<gene>
    <name evidence="2" type="ORF">J0M35_17590</name>
</gene>
<dbReference type="Proteomes" id="UP000664277">
    <property type="component" value="Unassembled WGS sequence"/>
</dbReference>
<comment type="caution">
    <text evidence="2">The sequence shown here is derived from an EMBL/GenBank/DDBJ whole genome shotgun (WGS) entry which is preliminary data.</text>
</comment>
<evidence type="ECO:0000259" key="1">
    <source>
        <dbReference type="Pfam" id="PF13649"/>
    </source>
</evidence>
<sequence>MPELAGRQPFSENMYQIIQNYFSETLTKHGATAKGADWKDDHAQQLRFVELSRILSKSRQEHFSVTDFGCGTGAFIDFLVKEKFNFSYLGIDCTRLMIETARKINTDKANCRFEEATSLSSQTDFTVVSGTFNYKGMTPFSQWQDYVLDTLVNIDRFSTRGFAFNLLTSYSDEDKMLDHLYYPDPAFYFDFCKRNFSRNVALLHDYGAYEFTILVRKQ</sequence>
<organism evidence="2 3">
    <name type="scientific">Candidatus Obscuribacter phosphatis</name>
    <dbReference type="NCBI Taxonomy" id="1906157"/>
    <lineage>
        <taxon>Bacteria</taxon>
        <taxon>Bacillati</taxon>
        <taxon>Candidatus Melainabacteria</taxon>
        <taxon>Candidatus Obscuribacterales</taxon>
        <taxon>Candidatus Obscuribacteraceae</taxon>
        <taxon>Candidatus Obscuribacter</taxon>
    </lineage>
</organism>
<accession>A0A8J7PEX0</accession>
<dbReference type="GO" id="GO:0008168">
    <property type="term" value="F:methyltransferase activity"/>
    <property type="evidence" value="ECO:0007669"/>
    <property type="project" value="UniProtKB-KW"/>
</dbReference>
<evidence type="ECO:0000313" key="3">
    <source>
        <dbReference type="Proteomes" id="UP000664277"/>
    </source>
</evidence>
<reference evidence="2" key="1">
    <citation type="submission" date="2021-02" db="EMBL/GenBank/DDBJ databases">
        <title>Genome-Resolved Metagenomics of a Microbial Community Performing Photosynthetic Biological Nutrient Removal.</title>
        <authorList>
            <person name="Mcdaniel E.A."/>
        </authorList>
    </citation>
    <scope>NUCLEOTIDE SEQUENCE</scope>
    <source>
        <strain evidence="2">UWPOB_OBS1</strain>
    </source>
</reference>
<dbReference type="Pfam" id="PF13649">
    <property type="entry name" value="Methyltransf_25"/>
    <property type="match status" value="1"/>
</dbReference>
<proteinExistence type="predicted"/>
<dbReference type="AlphaFoldDB" id="A0A8J7PEX0"/>
<protein>
    <submittedName>
        <fullName evidence="2">Class I SAM-dependent methyltransferase</fullName>
    </submittedName>
</protein>
<dbReference type="InterPro" id="IPR041698">
    <property type="entry name" value="Methyltransf_25"/>
</dbReference>
<dbReference type="GO" id="GO:0032259">
    <property type="term" value="P:methylation"/>
    <property type="evidence" value="ECO:0007669"/>
    <property type="project" value="UniProtKB-KW"/>
</dbReference>
<keyword evidence="2" id="KW-0489">Methyltransferase</keyword>
<dbReference type="Gene3D" id="3.40.50.150">
    <property type="entry name" value="Vaccinia Virus protein VP39"/>
    <property type="match status" value="1"/>
</dbReference>
<dbReference type="InterPro" id="IPR029063">
    <property type="entry name" value="SAM-dependent_MTases_sf"/>
</dbReference>
<dbReference type="SUPFAM" id="SSF53335">
    <property type="entry name" value="S-adenosyl-L-methionine-dependent methyltransferases"/>
    <property type="match status" value="1"/>
</dbReference>
<name>A0A8J7PEX0_9BACT</name>
<dbReference type="EMBL" id="JAFLCK010000032">
    <property type="protein sequence ID" value="MBN8662186.1"/>
    <property type="molecule type" value="Genomic_DNA"/>
</dbReference>
<evidence type="ECO:0000313" key="2">
    <source>
        <dbReference type="EMBL" id="MBN8662186.1"/>
    </source>
</evidence>